<gene>
    <name evidence="1" type="ordered locus">Bfae_26010</name>
</gene>
<dbReference type="EMBL" id="CP001643">
    <property type="protein sequence ID" value="ACU86378.1"/>
    <property type="molecule type" value="Genomic_DNA"/>
</dbReference>
<name>C7MGE5_BRAFD</name>
<reference evidence="1 2" key="1">
    <citation type="journal article" date="2009" name="Stand. Genomic Sci.">
        <title>Complete genome sequence of Brachybacterium faecium type strain (Schefferle 6-10).</title>
        <authorList>
            <person name="Lapidus A."/>
            <person name="Pukall R."/>
            <person name="Labuttii K."/>
            <person name="Copeland A."/>
            <person name="Del Rio T.G."/>
            <person name="Nolan M."/>
            <person name="Chen F."/>
            <person name="Lucas S."/>
            <person name="Tice H."/>
            <person name="Cheng J.F."/>
            <person name="Bruce D."/>
            <person name="Goodwin L."/>
            <person name="Pitluck S."/>
            <person name="Rohde M."/>
            <person name="Goker M."/>
            <person name="Pati A."/>
            <person name="Ivanova N."/>
            <person name="Mavrommatis K."/>
            <person name="Chen A."/>
            <person name="Palaniappan K."/>
            <person name="D'haeseleer P."/>
            <person name="Chain P."/>
            <person name="Bristow J."/>
            <person name="Eisen J.A."/>
            <person name="Markowitz V."/>
            <person name="Hugenholtz P."/>
            <person name="Kyrpides N.C."/>
            <person name="Klenk H.P."/>
        </authorList>
    </citation>
    <scope>NUCLEOTIDE SEQUENCE [LARGE SCALE GENOMIC DNA]</scope>
    <source>
        <strain evidence="2">ATCC 43885 / DSM 4810 / JCM 11609 / LMG 19847 / NBRC 14762 / NCIMB 9860 / 6-10</strain>
    </source>
</reference>
<evidence type="ECO:0000313" key="1">
    <source>
        <dbReference type="EMBL" id="ACU86378.1"/>
    </source>
</evidence>
<dbReference type="Pfam" id="PF14175">
    <property type="entry name" value="YaaC"/>
    <property type="match status" value="1"/>
</dbReference>
<protein>
    <recommendedName>
        <fullName evidence="3">YaaC-like Protein</fullName>
    </recommendedName>
</protein>
<sequence length="381" mass="42620">MKLPPARAGDLLRVKDRELEFSLYPMTRSSRRWGIHSTLYAADPWAVISGSVNEMITAPKDKAAATSFVRQAREYYSAAERASSIETRPLLYYYSFLNLAKAIAMGRGRSGLVGKVSHGIAHVGGAATGHTPSTAKLQVGPSDQAVGGTKSAIDELHWALEGTGVATGQYSVSEIIPQSVVAHRMWRKAFAQHRAERFIPIDDIHFIHDESTKCIWLKLRISRSTLRARGRGVTEVLRDSALATTFRAVKVPDVAESSKFYVLEQRVPTPYSGRAADVVVETIDGVRQNLWQTITASPPYRRFYLYLSPAGERRMPQWLSVYSTLFWLGSLTRYQPVELFESLDGKYGPFFREFLETQPKQLLYIFASAAKRQNVTRAAIV</sequence>
<organism evidence="1 2">
    <name type="scientific">Brachybacterium faecium (strain ATCC 43885 / DSM 4810 / JCM 11609 / LMG 19847 / NBRC 14762 / NCIMB 9860 / 6-10)</name>
    <dbReference type="NCBI Taxonomy" id="446465"/>
    <lineage>
        <taxon>Bacteria</taxon>
        <taxon>Bacillati</taxon>
        <taxon>Actinomycetota</taxon>
        <taxon>Actinomycetes</taxon>
        <taxon>Micrococcales</taxon>
        <taxon>Dermabacteraceae</taxon>
        <taxon>Brachybacterium</taxon>
    </lineage>
</organism>
<keyword evidence="2" id="KW-1185">Reference proteome</keyword>
<proteinExistence type="predicted"/>
<evidence type="ECO:0008006" key="3">
    <source>
        <dbReference type="Google" id="ProtNLM"/>
    </source>
</evidence>
<accession>C7MGE5</accession>
<dbReference type="Proteomes" id="UP000001919">
    <property type="component" value="Chromosome"/>
</dbReference>
<dbReference type="KEGG" id="bfa:Bfae_26010"/>
<dbReference type="HOGENOM" id="CLU_061341_0_0_11"/>
<dbReference type="OrthoDB" id="3256964at2"/>
<evidence type="ECO:0000313" key="2">
    <source>
        <dbReference type="Proteomes" id="UP000001919"/>
    </source>
</evidence>
<dbReference type="AlphaFoldDB" id="C7MGE5"/>
<dbReference type="InterPro" id="IPR026988">
    <property type="entry name" value="YaaC-like"/>
</dbReference>